<dbReference type="Gene3D" id="2.60.120.1440">
    <property type="match status" value="1"/>
</dbReference>
<accession>F6AAB7</accession>
<sequence length="323" mass="35904">MMTDTPLTALPGEVVDQAIDWSIKLNYNSADAATQTAFADWLQGREENRLAWQRVQSLGGRFASMPSELALQTLGKLPEARLRRRQMTRLLVLFAGIGATTLGVREVTPWQRLVADYSTRVGERNRWSLADGSLLDLNTDSAVRLHFDERQRELELLRGELHLISGADPGHAQKRTLLVRTAFGAFEALGTRLSVRLEARSCRLGVTEGAVRLQPVAGTAVVAQAGESWLLDAREARREAHEPADSAAWRDGLLVARDRPLAEVLDELGRYRHGHLGCDPQIAGRRISGNFSLANIDATLTFLAQAHDLQLHYLTRYWIRVSA</sequence>
<dbReference type="STRING" id="743720.Psefu_4392"/>
<evidence type="ECO:0000313" key="3">
    <source>
        <dbReference type="EMBL" id="AEF24344.1"/>
    </source>
</evidence>
<evidence type="ECO:0000259" key="2">
    <source>
        <dbReference type="Pfam" id="PF16220"/>
    </source>
</evidence>
<dbReference type="InterPro" id="IPR006860">
    <property type="entry name" value="FecR"/>
</dbReference>
<dbReference type="InterPro" id="IPR012373">
    <property type="entry name" value="Ferrdict_sens_TM"/>
</dbReference>
<dbReference type="GO" id="GO:0016989">
    <property type="term" value="F:sigma factor antagonist activity"/>
    <property type="evidence" value="ECO:0007669"/>
    <property type="project" value="TreeGrafter"/>
</dbReference>
<name>F6AAB7_PSEF1</name>
<dbReference type="RefSeq" id="WP_013793466.1">
    <property type="nucleotide sequence ID" value="NC_015556.1"/>
</dbReference>
<protein>
    <submittedName>
        <fullName evidence="3">Anti-FecI sigma factor, FecR</fullName>
    </submittedName>
</protein>
<dbReference type="Gene3D" id="3.55.50.30">
    <property type="match status" value="1"/>
</dbReference>
<feature type="domain" description="FecR N-terminal" evidence="2">
    <location>
        <begin position="16"/>
        <end position="58"/>
    </location>
</feature>
<dbReference type="EMBL" id="CP002727">
    <property type="protein sequence ID" value="AEF24344.1"/>
    <property type="molecule type" value="Genomic_DNA"/>
</dbReference>
<proteinExistence type="predicted"/>
<dbReference type="AlphaFoldDB" id="F6AAB7"/>
<keyword evidence="4" id="KW-1185">Reference proteome</keyword>
<organism evidence="3 4">
    <name type="scientific">Pseudomonas fulva (strain 12-X)</name>
    <dbReference type="NCBI Taxonomy" id="743720"/>
    <lineage>
        <taxon>Bacteria</taxon>
        <taxon>Pseudomonadati</taxon>
        <taxon>Pseudomonadota</taxon>
        <taxon>Gammaproteobacteria</taxon>
        <taxon>Pseudomonadales</taxon>
        <taxon>Pseudomonadaceae</taxon>
        <taxon>Pseudomonas</taxon>
    </lineage>
</organism>
<dbReference type="PANTHER" id="PTHR30273">
    <property type="entry name" value="PERIPLASMIC SIGNAL SENSOR AND SIGMA FACTOR ACTIVATOR FECR-RELATED"/>
    <property type="match status" value="1"/>
</dbReference>
<dbReference type="eggNOG" id="COG3712">
    <property type="taxonomic scope" value="Bacteria"/>
</dbReference>
<evidence type="ECO:0000313" key="4">
    <source>
        <dbReference type="Proteomes" id="UP000000686"/>
    </source>
</evidence>
<dbReference type="Pfam" id="PF16220">
    <property type="entry name" value="DUF4880"/>
    <property type="match status" value="1"/>
</dbReference>
<feature type="domain" description="FecR protein" evidence="1">
    <location>
        <begin position="116"/>
        <end position="212"/>
    </location>
</feature>
<dbReference type="PANTHER" id="PTHR30273:SF2">
    <property type="entry name" value="PROTEIN FECR"/>
    <property type="match status" value="1"/>
</dbReference>
<reference evidence="3 4" key="1">
    <citation type="submission" date="2011-04" db="EMBL/GenBank/DDBJ databases">
        <title>Complete sequence of Pseudomonas fulva 12-X.</title>
        <authorList>
            <consortium name="US DOE Joint Genome Institute"/>
            <person name="Lucas S."/>
            <person name="Han J."/>
            <person name="Lapidus A."/>
            <person name="Cheng J.-F."/>
            <person name="Goodwin L."/>
            <person name="Pitluck S."/>
            <person name="Peters L."/>
            <person name="Mikhailova N."/>
            <person name="Pagani I."/>
            <person name="Davenport K."/>
            <person name="Han C."/>
            <person name="Tapia R."/>
            <person name="Land M."/>
            <person name="Hauser L."/>
            <person name="Kyrpides N."/>
            <person name="Ivanova N."/>
            <person name="Pagani I."/>
            <person name="Lcollab F.I."/>
            <person name="Woyke T."/>
        </authorList>
    </citation>
    <scope>NUCLEOTIDE SEQUENCE [LARGE SCALE GENOMIC DNA]</scope>
    <source>
        <strain evidence="4">12-X</strain>
    </source>
</reference>
<dbReference type="InterPro" id="IPR032623">
    <property type="entry name" value="FecR_N"/>
</dbReference>
<dbReference type="HOGENOM" id="CLU_050192_0_0_6"/>
<dbReference type="Proteomes" id="UP000000686">
    <property type="component" value="Chromosome"/>
</dbReference>
<gene>
    <name evidence="3" type="ordered locus">Psefu_4392</name>
</gene>
<dbReference type="PIRSF" id="PIRSF018266">
    <property type="entry name" value="FecR"/>
    <property type="match status" value="1"/>
</dbReference>
<evidence type="ECO:0000259" key="1">
    <source>
        <dbReference type="Pfam" id="PF04773"/>
    </source>
</evidence>
<dbReference type="Pfam" id="PF04773">
    <property type="entry name" value="FecR"/>
    <property type="match status" value="1"/>
</dbReference>
<dbReference type="KEGG" id="pfv:Psefu_4392"/>